<keyword evidence="2" id="KW-0121">Carboxypeptidase</keyword>
<organism evidence="6 7">
    <name type="scientific">Steinernema carpocapsae</name>
    <name type="common">Entomopathogenic nematode</name>
    <dbReference type="NCBI Taxonomy" id="34508"/>
    <lineage>
        <taxon>Eukaryota</taxon>
        <taxon>Metazoa</taxon>
        <taxon>Ecdysozoa</taxon>
        <taxon>Nematoda</taxon>
        <taxon>Chromadorea</taxon>
        <taxon>Rhabditida</taxon>
        <taxon>Tylenchina</taxon>
        <taxon>Panagrolaimomorpha</taxon>
        <taxon>Strongyloidoidea</taxon>
        <taxon>Steinernematidae</taxon>
        <taxon>Steinernema</taxon>
    </lineage>
</organism>
<evidence type="ECO:0000313" key="6">
    <source>
        <dbReference type="EMBL" id="TMS33416.1"/>
    </source>
</evidence>
<feature type="signal peptide" evidence="5">
    <location>
        <begin position="1"/>
        <end position="17"/>
    </location>
</feature>
<dbReference type="STRING" id="34508.A0A4U8UKS2"/>
<accession>A0A4U8UKS2</accession>
<comment type="caution">
    <text evidence="6">The sequence shown here is derived from an EMBL/GenBank/DDBJ whole genome shotgun (WGS) entry which is preliminary data.</text>
</comment>
<name>A0A4U8UKS2_STECR</name>
<dbReference type="PANTHER" id="PTHR11802:SF418">
    <property type="entry name" value="SERINE CARBOXYPEPTIDASE CTSA-1.1"/>
    <property type="match status" value="1"/>
</dbReference>
<keyword evidence="7" id="KW-1185">Reference proteome</keyword>
<reference evidence="6 7" key="1">
    <citation type="journal article" date="2015" name="Genome Biol.">
        <title>Comparative genomics of Steinernema reveals deeply conserved gene regulatory networks.</title>
        <authorList>
            <person name="Dillman A.R."/>
            <person name="Macchietto M."/>
            <person name="Porter C.F."/>
            <person name="Rogers A."/>
            <person name="Williams B."/>
            <person name="Antoshechkin I."/>
            <person name="Lee M.M."/>
            <person name="Goodwin Z."/>
            <person name="Lu X."/>
            <person name="Lewis E.E."/>
            <person name="Goodrich-Blair H."/>
            <person name="Stock S.P."/>
            <person name="Adams B.J."/>
            <person name="Sternberg P.W."/>
            <person name="Mortazavi A."/>
        </authorList>
    </citation>
    <scope>NUCLEOTIDE SEQUENCE [LARGE SCALE GENOMIC DNA]</scope>
    <source>
        <strain evidence="6 7">ALL</strain>
    </source>
</reference>
<dbReference type="EMBL" id="AZBU02000001">
    <property type="protein sequence ID" value="TMS33416.1"/>
    <property type="molecule type" value="Genomic_DNA"/>
</dbReference>
<dbReference type="InterPro" id="IPR029058">
    <property type="entry name" value="AB_hydrolase_fold"/>
</dbReference>
<feature type="chain" id="PRO_5020342771" description="Carboxypeptidase" evidence="5">
    <location>
        <begin position="18"/>
        <end position="452"/>
    </location>
</feature>
<evidence type="ECO:0000256" key="2">
    <source>
        <dbReference type="ARBA" id="ARBA00022645"/>
    </source>
</evidence>
<evidence type="ECO:0008006" key="8">
    <source>
        <dbReference type="Google" id="ProtNLM"/>
    </source>
</evidence>
<protein>
    <recommendedName>
        <fullName evidence="8">Carboxypeptidase</fullName>
    </recommendedName>
</protein>
<dbReference type="PRINTS" id="PR00724">
    <property type="entry name" value="CRBOXYPTASEC"/>
</dbReference>
<dbReference type="AlphaFoldDB" id="A0A4U8UKS2"/>
<keyword evidence="5" id="KW-0732">Signal</keyword>
<dbReference type="GO" id="GO:0031647">
    <property type="term" value="P:regulation of protein stability"/>
    <property type="evidence" value="ECO:0007669"/>
    <property type="project" value="UniProtKB-ARBA"/>
</dbReference>
<dbReference type="SUPFAM" id="SSF53474">
    <property type="entry name" value="alpha/beta-Hydrolases"/>
    <property type="match status" value="1"/>
</dbReference>
<dbReference type="GO" id="GO:1904715">
    <property type="term" value="P:negative regulation of chaperone-mediated autophagy"/>
    <property type="evidence" value="ECO:0007669"/>
    <property type="project" value="UniProtKB-ARBA"/>
</dbReference>
<dbReference type="PANTHER" id="PTHR11802">
    <property type="entry name" value="SERINE PROTEASE FAMILY S10 SERINE CARBOXYPEPTIDASE"/>
    <property type="match status" value="1"/>
</dbReference>
<dbReference type="FunFam" id="3.40.50.1820:FF:000335">
    <property type="entry name" value="Carboxypeptidase"/>
    <property type="match status" value="1"/>
</dbReference>
<keyword evidence="3" id="KW-0645">Protease</keyword>
<dbReference type="GO" id="GO:0006508">
    <property type="term" value="P:proteolysis"/>
    <property type="evidence" value="ECO:0007669"/>
    <property type="project" value="UniProtKB-KW"/>
</dbReference>
<reference evidence="6 7" key="2">
    <citation type="journal article" date="2019" name="G3 (Bethesda)">
        <title>Hybrid Assembly of the Genome of the Entomopathogenic Nematode Steinernema carpocapsae Identifies the X-Chromosome.</title>
        <authorList>
            <person name="Serra L."/>
            <person name="Macchietto M."/>
            <person name="Macias-Munoz A."/>
            <person name="McGill C.J."/>
            <person name="Rodriguez I.M."/>
            <person name="Rodriguez B."/>
            <person name="Murad R."/>
            <person name="Mortazavi A."/>
        </authorList>
    </citation>
    <scope>NUCLEOTIDE SEQUENCE [LARGE SCALE GENOMIC DNA]</scope>
    <source>
        <strain evidence="6 7">ALL</strain>
    </source>
</reference>
<dbReference type="OrthoDB" id="1022205at2759"/>
<evidence type="ECO:0000256" key="3">
    <source>
        <dbReference type="ARBA" id="ARBA00022670"/>
    </source>
</evidence>
<dbReference type="Proteomes" id="UP000298663">
    <property type="component" value="Unassembled WGS sequence"/>
</dbReference>
<comment type="similarity">
    <text evidence="1">Belongs to the peptidase S10 family.</text>
</comment>
<dbReference type="Pfam" id="PF00450">
    <property type="entry name" value="Peptidase_S10"/>
    <property type="match status" value="1"/>
</dbReference>
<evidence type="ECO:0000256" key="4">
    <source>
        <dbReference type="ARBA" id="ARBA00022801"/>
    </source>
</evidence>
<evidence type="ECO:0000256" key="5">
    <source>
        <dbReference type="SAM" id="SignalP"/>
    </source>
</evidence>
<keyword evidence="4" id="KW-0378">Hydrolase</keyword>
<evidence type="ECO:0000256" key="1">
    <source>
        <dbReference type="ARBA" id="ARBA00009431"/>
    </source>
</evidence>
<dbReference type="InterPro" id="IPR001563">
    <property type="entry name" value="Peptidase_S10"/>
</dbReference>
<proteinExistence type="inferred from homology"/>
<dbReference type="Gene3D" id="3.40.50.1820">
    <property type="entry name" value="alpha/beta hydrolase"/>
    <property type="match status" value="1"/>
</dbReference>
<gene>
    <name evidence="6" type="ORF">L596_001160</name>
</gene>
<dbReference type="GO" id="GO:0004185">
    <property type="term" value="F:serine-type carboxypeptidase activity"/>
    <property type="evidence" value="ECO:0007669"/>
    <property type="project" value="InterPro"/>
</dbReference>
<sequence>MSLWTVLFLSLCAVAYAVEIHQLPGAPSVSFKQYAGYFDVGVNKSRHLHYWFVESQNDAANDPLLLFLYGGPGCSGLSSSLTEWGPFRVNPDGRTLHLNEHSWNTRANILLLEAPAGVGFSYADNGDIGSNDTSSALEALRGFFTEFPQFQSNDLFLTGVSYAGIYIPTLGDRILKSQKEFHMNLKGYAIGNGMVSEKVNTDTVLLFAYNHAMISERLWQQAKIECCNGAIDGCPFHTFTGYDFCGRLVANITTSVWTSGVNPYNVFDQCSNTPQDPNPTKRLKNLRFRVGYFQVTGSHLSSKVQVKLCVNDTAVDTYLNSAAAREAFFVPKGFGLYETCNMNVTGEYTKQTQEMEPLIANALDQGLRVFLMYGDADMACNFLMAQRFVENMGRKMISEKKEFMVNGQVGGFHTAYEGVEFVTVRGADHNIPLNRPVASLYVLNQFLQKQHI</sequence>
<evidence type="ECO:0000313" key="7">
    <source>
        <dbReference type="Proteomes" id="UP000298663"/>
    </source>
</evidence>